<name>A0A8J7FPU7_9NEIS</name>
<evidence type="ECO:0000256" key="1">
    <source>
        <dbReference type="SAM" id="Phobius"/>
    </source>
</evidence>
<keyword evidence="1" id="KW-0472">Membrane</keyword>
<proteinExistence type="predicted"/>
<keyword evidence="5" id="KW-1185">Reference proteome</keyword>
<dbReference type="Proteomes" id="UP000604481">
    <property type="component" value="Unassembled WGS sequence"/>
</dbReference>
<dbReference type="Gene3D" id="6.20.270.20">
    <property type="entry name" value="LapD/MoxY periplasmic domain"/>
    <property type="match status" value="1"/>
</dbReference>
<dbReference type="Gene3D" id="3.20.20.450">
    <property type="entry name" value="EAL domain"/>
    <property type="match status" value="1"/>
</dbReference>
<dbReference type="PROSITE" id="PS50883">
    <property type="entry name" value="EAL"/>
    <property type="match status" value="1"/>
</dbReference>
<dbReference type="PANTHER" id="PTHR33121">
    <property type="entry name" value="CYCLIC DI-GMP PHOSPHODIESTERASE PDEF"/>
    <property type="match status" value="1"/>
</dbReference>
<dbReference type="Gene3D" id="3.30.70.270">
    <property type="match status" value="1"/>
</dbReference>
<dbReference type="Pfam" id="PF16448">
    <property type="entry name" value="LapD_MoxY_N"/>
    <property type="match status" value="1"/>
</dbReference>
<keyword evidence="1" id="KW-0812">Transmembrane</keyword>
<dbReference type="InterPro" id="IPR000160">
    <property type="entry name" value="GGDEF_dom"/>
</dbReference>
<organism evidence="4 5">
    <name type="scientific">Chitinilyticum piscinae</name>
    <dbReference type="NCBI Taxonomy" id="2866724"/>
    <lineage>
        <taxon>Bacteria</taxon>
        <taxon>Pseudomonadati</taxon>
        <taxon>Pseudomonadota</taxon>
        <taxon>Betaproteobacteria</taxon>
        <taxon>Neisseriales</taxon>
        <taxon>Chitinibacteraceae</taxon>
        <taxon>Chitinilyticum</taxon>
    </lineage>
</organism>
<reference evidence="4 5" key="1">
    <citation type="submission" date="2020-10" db="EMBL/GenBank/DDBJ databases">
        <title>The genome sequence of Chitinilyticum litopenaei 4Y14.</title>
        <authorList>
            <person name="Liu Y."/>
        </authorList>
    </citation>
    <scope>NUCLEOTIDE SEQUENCE [LARGE SCALE GENOMIC DNA]</scope>
    <source>
        <strain evidence="4 5">4Y14</strain>
    </source>
</reference>
<feature type="domain" description="EAL" evidence="2">
    <location>
        <begin position="411"/>
        <end position="651"/>
    </location>
</feature>
<protein>
    <submittedName>
        <fullName evidence="4">EAL domain-containing protein</fullName>
    </submittedName>
</protein>
<dbReference type="SMART" id="SM00052">
    <property type="entry name" value="EAL"/>
    <property type="match status" value="1"/>
</dbReference>
<dbReference type="RefSeq" id="WP_194117542.1">
    <property type="nucleotide sequence ID" value="NZ_JADFUA010000019.1"/>
</dbReference>
<dbReference type="AlphaFoldDB" id="A0A8J7FPU7"/>
<dbReference type="Pfam" id="PF00563">
    <property type="entry name" value="EAL"/>
    <property type="match status" value="1"/>
</dbReference>
<dbReference type="PANTHER" id="PTHR33121:SF23">
    <property type="entry name" value="CYCLIC DI-GMP PHOSPHODIESTERASE PDEB"/>
    <property type="match status" value="1"/>
</dbReference>
<evidence type="ECO:0000313" key="5">
    <source>
        <dbReference type="Proteomes" id="UP000604481"/>
    </source>
</evidence>
<dbReference type="EMBL" id="JADFUA010000019">
    <property type="protein sequence ID" value="MBE9611026.1"/>
    <property type="molecule type" value="Genomic_DNA"/>
</dbReference>
<dbReference type="SUPFAM" id="SSF141868">
    <property type="entry name" value="EAL domain-like"/>
    <property type="match status" value="1"/>
</dbReference>
<gene>
    <name evidence="4" type="ORF">INR99_17040</name>
</gene>
<dbReference type="Gene3D" id="3.30.110.200">
    <property type="match status" value="1"/>
</dbReference>
<dbReference type="SUPFAM" id="SSF55073">
    <property type="entry name" value="Nucleotide cyclase"/>
    <property type="match status" value="1"/>
</dbReference>
<feature type="transmembrane region" description="Helical" evidence="1">
    <location>
        <begin position="153"/>
        <end position="175"/>
    </location>
</feature>
<dbReference type="InterPro" id="IPR050706">
    <property type="entry name" value="Cyclic-di-GMP_PDE-like"/>
</dbReference>
<dbReference type="SMART" id="SM00267">
    <property type="entry name" value="GGDEF"/>
    <property type="match status" value="1"/>
</dbReference>
<keyword evidence="1" id="KW-1133">Transmembrane helix</keyword>
<dbReference type="GO" id="GO:0071111">
    <property type="term" value="F:cyclic-guanylate-specific phosphodiesterase activity"/>
    <property type="evidence" value="ECO:0007669"/>
    <property type="project" value="InterPro"/>
</dbReference>
<comment type="caution">
    <text evidence="4">The sequence shown here is derived from an EMBL/GenBank/DDBJ whole genome shotgun (WGS) entry which is preliminary data.</text>
</comment>
<dbReference type="CDD" id="cd01948">
    <property type="entry name" value="EAL"/>
    <property type="match status" value="1"/>
</dbReference>
<dbReference type="InterPro" id="IPR001633">
    <property type="entry name" value="EAL_dom"/>
</dbReference>
<accession>A0A8J7FPU7</accession>
<dbReference type="NCBIfam" id="TIGR00254">
    <property type="entry name" value="GGDEF"/>
    <property type="match status" value="1"/>
</dbReference>
<dbReference type="InterPro" id="IPR032244">
    <property type="entry name" value="LapD_MoxY_N"/>
</dbReference>
<dbReference type="InterPro" id="IPR043128">
    <property type="entry name" value="Rev_trsase/Diguanyl_cyclase"/>
</dbReference>
<evidence type="ECO:0000259" key="2">
    <source>
        <dbReference type="PROSITE" id="PS50883"/>
    </source>
</evidence>
<dbReference type="InterPro" id="IPR035919">
    <property type="entry name" value="EAL_sf"/>
</dbReference>
<feature type="transmembrane region" description="Helical" evidence="1">
    <location>
        <begin position="7"/>
        <end position="27"/>
    </location>
</feature>
<dbReference type="InterPro" id="IPR029787">
    <property type="entry name" value="Nucleotide_cyclase"/>
</dbReference>
<dbReference type="CDD" id="cd01949">
    <property type="entry name" value="GGDEF"/>
    <property type="match status" value="1"/>
</dbReference>
<feature type="domain" description="GGDEF" evidence="3">
    <location>
        <begin position="266"/>
        <end position="400"/>
    </location>
</feature>
<dbReference type="InterPro" id="IPR042461">
    <property type="entry name" value="LapD_MoxY_peri_C"/>
</dbReference>
<dbReference type="PROSITE" id="PS50887">
    <property type="entry name" value="GGDEF"/>
    <property type="match status" value="1"/>
</dbReference>
<evidence type="ECO:0000313" key="4">
    <source>
        <dbReference type="EMBL" id="MBE9611026.1"/>
    </source>
</evidence>
<evidence type="ECO:0000259" key="3">
    <source>
        <dbReference type="PROSITE" id="PS50887"/>
    </source>
</evidence>
<sequence>MTLIRQLIIVIITLFVVLFAGNVYLSVQSTREFLKNQLSTISQDTATSLGFTLSPHMASNDLVMAESVIRATFDSGYYRELVVRDVDGKVLVERHAPAAIEGVPGWFVSRFPLETPKGEAMISTGWMQAGTVSVAANPGFAYATLWGSSVQSFWWFLLCSVGAFVLGVVLLHFVLRPLRAVESQAKAICAREYPVQPKLPWTLELRSVVEAMNRMTQKVRDMFAEQAEAMERLRADAYRDPLSGFANRRYFDIQLRHLIETPELFESGALLFLELRDLKQLNDRKGYQAVDTLIAETAKLIDKVCQTQGAGDADIARLAGGTFAILLGSTADGQDERIARALVASLPDLAAQGLVDEGDIGHVGIARWHGQPAAQLLAEADLALRTAQGNEANSFHRHEQNQARDFEALSLTRWRQLLEEVIAEQRIELHLQTVETCDARRVVQEEVLLRIRDADGTVIPAGLFIPMAKRLEMIQSFDQLVVDSALTKLSGSSGSTLLAINLFPASVHDQKFVSWLCQRLLQAGELRKRLIFEVAEFGSAEQLDDLRHWVDQLHRIDVRTSLDHFGKGFASFGYLSTLKLDFLKIDGSFIRGISSNKDNQFFVDALVKIAHGLDITVIAESVENEDDRRTLEGLRLDGVQGFGVSRPLLWE</sequence>
<dbReference type="Pfam" id="PF00990">
    <property type="entry name" value="GGDEF"/>
    <property type="match status" value="1"/>
</dbReference>